<dbReference type="Proteomes" id="UP000280475">
    <property type="component" value="Chromosome"/>
</dbReference>
<dbReference type="EMBL" id="CP027768">
    <property type="protein sequence ID" value="AYW50046.1"/>
    <property type="molecule type" value="Genomic_DNA"/>
</dbReference>
<feature type="transmembrane region" description="Helical" evidence="7">
    <location>
        <begin position="309"/>
        <end position="332"/>
    </location>
</feature>
<keyword evidence="4 7" id="KW-0812">Transmembrane</keyword>
<keyword evidence="3" id="KW-1003">Cell membrane</keyword>
<evidence type="ECO:0000313" key="10">
    <source>
        <dbReference type="Proteomes" id="UP000280475"/>
    </source>
</evidence>
<dbReference type="PANTHER" id="PTHR43302:SF5">
    <property type="entry name" value="TRANSPORTER ARSB-RELATED"/>
    <property type="match status" value="1"/>
</dbReference>
<dbReference type="GO" id="GO:0005886">
    <property type="term" value="C:plasma membrane"/>
    <property type="evidence" value="ECO:0007669"/>
    <property type="project" value="UniProtKB-SubCell"/>
</dbReference>
<keyword evidence="5 7" id="KW-1133">Transmembrane helix</keyword>
<evidence type="ECO:0000256" key="5">
    <source>
        <dbReference type="ARBA" id="ARBA00022989"/>
    </source>
</evidence>
<feature type="transmembrane region" description="Helical" evidence="7">
    <location>
        <begin position="157"/>
        <end position="178"/>
    </location>
</feature>
<protein>
    <recommendedName>
        <fullName evidence="8">Citrate transporter-like domain-containing protein</fullName>
    </recommendedName>
</protein>
<evidence type="ECO:0000256" key="6">
    <source>
        <dbReference type="ARBA" id="ARBA00023136"/>
    </source>
</evidence>
<feature type="transmembrane region" description="Helical" evidence="7">
    <location>
        <begin position="344"/>
        <end position="363"/>
    </location>
</feature>
<dbReference type="PANTHER" id="PTHR43302">
    <property type="entry name" value="TRANSPORTER ARSB-RELATED"/>
    <property type="match status" value="1"/>
</dbReference>
<evidence type="ECO:0000256" key="2">
    <source>
        <dbReference type="ARBA" id="ARBA00022448"/>
    </source>
</evidence>
<name>A0A3G5FI76_TETHA</name>
<evidence type="ECO:0000256" key="1">
    <source>
        <dbReference type="ARBA" id="ARBA00004651"/>
    </source>
</evidence>
<feature type="transmembrane region" description="Helical" evidence="7">
    <location>
        <begin position="6"/>
        <end position="27"/>
    </location>
</feature>
<evidence type="ECO:0000256" key="7">
    <source>
        <dbReference type="SAM" id="Phobius"/>
    </source>
</evidence>
<gene>
    <name evidence="9" type="ORF">C7H83_06005</name>
</gene>
<evidence type="ECO:0000259" key="8">
    <source>
        <dbReference type="Pfam" id="PF03600"/>
    </source>
</evidence>
<organism evidence="9 10">
    <name type="scientific">Tetragenococcus halophilus</name>
    <name type="common">Pediococcus halophilus</name>
    <dbReference type="NCBI Taxonomy" id="51669"/>
    <lineage>
        <taxon>Bacteria</taxon>
        <taxon>Bacillati</taxon>
        <taxon>Bacillota</taxon>
        <taxon>Bacilli</taxon>
        <taxon>Lactobacillales</taxon>
        <taxon>Enterococcaceae</taxon>
        <taxon>Tetragenococcus</taxon>
    </lineage>
</organism>
<keyword evidence="2" id="KW-0813">Transport</keyword>
<comment type="subcellular location">
    <subcellularLocation>
        <location evidence="1">Cell membrane</location>
        <topology evidence="1">Multi-pass membrane protein</topology>
    </subcellularLocation>
</comment>
<keyword evidence="6 7" id="KW-0472">Membrane</keyword>
<evidence type="ECO:0000313" key="9">
    <source>
        <dbReference type="EMBL" id="AYW50046.1"/>
    </source>
</evidence>
<dbReference type="RefSeq" id="WP_103892158.1">
    <property type="nucleotide sequence ID" value="NZ_CP027768.1"/>
</dbReference>
<feature type="transmembrane region" description="Helical" evidence="7">
    <location>
        <begin position="82"/>
        <end position="105"/>
    </location>
</feature>
<evidence type="ECO:0000256" key="4">
    <source>
        <dbReference type="ARBA" id="ARBA00022692"/>
    </source>
</evidence>
<feature type="transmembrane region" description="Helical" evidence="7">
    <location>
        <begin position="39"/>
        <end position="62"/>
    </location>
</feature>
<sequence>MHKINIWVRQNLLFVIAASLATIAVIFGQLDPTYIKYDVLVSLFGLMIVLAFFQTSGLLRWASIKLIDWSGNSRVIVQSMVLASFFGSFLLSNDIAVLTLLPIYLNILRHLPAFKGRVLGAALIVVTANLGGVFFPFSNPQNLIIYSTYPVDFVSFMWWTLPLMVAGFILVMVATLFVEKTAAHTQVEGNAVDRSIVIQASIGMVLMVIAIFGLFNIYWTVAFIVAYVLLTNWRYLLQVDYLLLLTFASFFVLVGNITDLTVVQSWLSANISSNVMAYLTGLLASQVFSNVPTTILVSPYTDQAHSLLMGVNIGGLGTMVASLANLIGFTIIRNAMSMDSRAYFKIFTILNVIFILILGLLFFPR</sequence>
<feature type="domain" description="Citrate transporter-like" evidence="8">
    <location>
        <begin position="15"/>
        <end position="301"/>
    </location>
</feature>
<dbReference type="Pfam" id="PF03600">
    <property type="entry name" value="CitMHS"/>
    <property type="match status" value="1"/>
</dbReference>
<evidence type="ECO:0000256" key="3">
    <source>
        <dbReference type="ARBA" id="ARBA00022475"/>
    </source>
</evidence>
<feature type="transmembrane region" description="Helical" evidence="7">
    <location>
        <begin position="275"/>
        <end position="297"/>
    </location>
</feature>
<feature type="transmembrane region" description="Helical" evidence="7">
    <location>
        <begin position="241"/>
        <end position="263"/>
    </location>
</feature>
<proteinExistence type="predicted"/>
<dbReference type="InterPro" id="IPR004680">
    <property type="entry name" value="Cit_transptr-like_dom"/>
</dbReference>
<accession>A0A3G5FI76</accession>
<dbReference type="GO" id="GO:0055085">
    <property type="term" value="P:transmembrane transport"/>
    <property type="evidence" value="ECO:0007669"/>
    <property type="project" value="InterPro"/>
</dbReference>
<feature type="transmembrane region" description="Helical" evidence="7">
    <location>
        <begin position="204"/>
        <end position="229"/>
    </location>
</feature>
<reference evidence="9 10" key="1">
    <citation type="journal article" date="2012" name="Int. J. Syst. Evol. Microbiol.">
        <title>Characterization of Tetragenococcus strains from sugar thick juice reveals a novel species, Tetragenococcus osmophilus sp. nov., and divides Tetragenococcus halophilus into two subspecies, T. halophilus subsp. halophilus subsp. nov. and T. halophilus subsp. flandriensis subsp. nov.</title>
        <authorList>
            <person name="Juste A."/>
            <person name="Van Trappen S."/>
            <person name="Verreth C."/>
            <person name="Cleenwerck I."/>
            <person name="De Vos P."/>
            <person name="Lievens B."/>
            <person name="Willems K.A."/>
        </authorList>
    </citation>
    <scope>NUCLEOTIDE SEQUENCE [LARGE SCALE GENOMIC DNA]</scope>
    <source>
        <strain evidence="9 10">LMG 26042</strain>
    </source>
</reference>
<dbReference type="AlphaFoldDB" id="A0A3G5FI76"/>
<feature type="transmembrane region" description="Helical" evidence="7">
    <location>
        <begin position="117"/>
        <end position="137"/>
    </location>
</feature>